<proteinExistence type="predicted"/>
<protein>
    <submittedName>
        <fullName evidence="1">Uncharacterized protein</fullName>
    </submittedName>
</protein>
<dbReference type="Proteomes" id="UP000814140">
    <property type="component" value="Unassembled WGS sequence"/>
</dbReference>
<accession>A0ACB8SDZ6</accession>
<comment type="caution">
    <text evidence="1">The sequence shown here is derived from an EMBL/GenBank/DDBJ whole genome shotgun (WGS) entry which is preliminary data.</text>
</comment>
<evidence type="ECO:0000313" key="1">
    <source>
        <dbReference type="EMBL" id="KAI0054402.1"/>
    </source>
</evidence>
<reference evidence="1" key="1">
    <citation type="submission" date="2021-03" db="EMBL/GenBank/DDBJ databases">
        <authorList>
            <consortium name="DOE Joint Genome Institute"/>
            <person name="Ahrendt S."/>
            <person name="Looney B.P."/>
            <person name="Miyauchi S."/>
            <person name="Morin E."/>
            <person name="Drula E."/>
            <person name="Courty P.E."/>
            <person name="Chicoki N."/>
            <person name="Fauchery L."/>
            <person name="Kohler A."/>
            <person name="Kuo A."/>
            <person name="Labutti K."/>
            <person name="Pangilinan J."/>
            <person name="Lipzen A."/>
            <person name="Riley R."/>
            <person name="Andreopoulos W."/>
            <person name="He G."/>
            <person name="Johnson J."/>
            <person name="Barry K.W."/>
            <person name="Grigoriev I.V."/>
            <person name="Nagy L."/>
            <person name="Hibbett D."/>
            <person name="Henrissat B."/>
            <person name="Matheny P.B."/>
            <person name="Labbe J."/>
            <person name="Martin F."/>
        </authorList>
    </citation>
    <scope>NUCLEOTIDE SEQUENCE</scope>
    <source>
        <strain evidence="1">HHB10654</strain>
    </source>
</reference>
<reference evidence="1" key="2">
    <citation type="journal article" date="2022" name="New Phytol.">
        <title>Evolutionary transition to the ectomycorrhizal habit in the genomes of a hyperdiverse lineage of mushroom-forming fungi.</title>
        <authorList>
            <person name="Looney B."/>
            <person name="Miyauchi S."/>
            <person name="Morin E."/>
            <person name="Drula E."/>
            <person name="Courty P.E."/>
            <person name="Kohler A."/>
            <person name="Kuo A."/>
            <person name="LaButti K."/>
            <person name="Pangilinan J."/>
            <person name="Lipzen A."/>
            <person name="Riley R."/>
            <person name="Andreopoulos W."/>
            <person name="He G."/>
            <person name="Johnson J."/>
            <person name="Nolan M."/>
            <person name="Tritt A."/>
            <person name="Barry K.W."/>
            <person name="Grigoriev I.V."/>
            <person name="Nagy L.G."/>
            <person name="Hibbett D."/>
            <person name="Henrissat B."/>
            <person name="Matheny P.B."/>
            <person name="Labbe J."/>
            <person name="Martin F.M."/>
        </authorList>
    </citation>
    <scope>NUCLEOTIDE SEQUENCE</scope>
    <source>
        <strain evidence="1">HHB10654</strain>
    </source>
</reference>
<name>A0ACB8SDZ6_9AGAM</name>
<gene>
    <name evidence="1" type="ORF">BV25DRAFT_1922716</name>
</gene>
<keyword evidence="2" id="KW-1185">Reference proteome</keyword>
<evidence type="ECO:0000313" key="2">
    <source>
        <dbReference type="Proteomes" id="UP000814140"/>
    </source>
</evidence>
<dbReference type="EMBL" id="MU277453">
    <property type="protein sequence ID" value="KAI0054402.1"/>
    <property type="molecule type" value="Genomic_DNA"/>
</dbReference>
<sequence length="393" mass="42865">MKQTNRLKPSRSMNHPYRPTVPVERDSILILRQIFPVHGSAVPPPYLPQEASSRVIDPTPIFRQSFPFLICSANPSDTPLQDDSGADQVQSLSVEADGQLCQFGSLGESGQVAEESSSVAGLGRHQTASGGMIDLEAARRARQADHSRKSGAASSLSSPPPTSTPSPTVHPAQHHPIPQPLEAEDIDQANSPDDPASLQRVTAEQPTFTSSPNPISCPGPLLTGSTDISPSIDEGPKTSTPPSNPDPPSGLDLSSDPESSPSLDTPLSFGPSDQGRAHVTSAPIEHEHKIRGKEERLRWYETSGGHKILRPPTELEPVEVGDIFIHKVTNNHTTMLQKWMWDKSRHWVPIEVGRRHPLPSVSHLRFWLHRDGTPGWITKKTAATYQGRERKSE</sequence>
<organism evidence="1 2">
    <name type="scientific">Artomyces pyxidatus</name>
    <dbReference type="NCBI Taxonomy" id="48021"/>
    <lineage>
        <taxon>Eukaryota</taxon>
        <taxon>Fungi</taxon>
        <taxon>Dikarya</taxon>
        <taxon>Basidiomycota</taxon>
        <taxon>Agaricomycotina</taxon>
        <taxon>Agaricomycetes</taxon>
        <taxon>Russulales</taxon>
        <taxon>Auriscalpiaceae</taxon>
        <taxon>Artomyces</taxon>
    </lineage>
</organism>